<evidence type="ECO:0000256" key="1">
    <source>
        <dbReference type="ARBA" id="ARBA00022741"/>
    </source>
</evidence>
<evidence type="ECO:0000313" key="6">
    <source>
        <dbReference type="Proteomes" id="UP000604046"/>
    </source>
</evidence>
<organism evidence="5 6">
    <name type="scientific">Symbiodinium natans</name>
    <dbReference type="NCBI Taxonomy" id="878477"/>
    <lineage>
        <taxon>Eukaryota</taxon>
        <taxon>Sar</taxon>
        <taxon>Alveolata</taxon>
        <taxon>Dinophyceae</taxon>
        <taxon>Suessiales</taxon>
        <taxon>Symbiodiniaceae</taxon>
        <taxon>Symbiodinium</taxon>
    </lineage>
</organism>
<evidence type="ECO:0000313" key="5">
    <source>
        <dbReference type="EMBL" id="CAE7237260.1"/>
    </source>
</evidence>
<keyword evidence="6" id="KW-1185">Reference proteome</keyword>
<sequence length="1139" mass="127795">MAVAASLAAWALANHAEGQVRILKEIPRTETTWVDRRVRVVSDSLRALIDAWRTLPQEKNVDEPLRDDELWQAIQFATYPRRVTNVQIVVYANKPHKNLDLLQFHAPFPVKILQQEGEWKGTLDKLIGYWSYLKTVDDDDLIVFLDAFDVFPNGFDGHELLRRFFSFGTPVVVAAEENVFPREVLEQAHIAVDQMHATGLGNASAPSRYLNAGGIIGMGWALRRVYDDMRDNMAANNPQLLMAHADIVGHWFLHSYDQPGSWLTQKGSSTSCGDTSFAAGPDWGHQFAHAQKFLDNLRYNFRISTVAYRAPIHDGKRLFWIRGSAGLKPYGVPEEPLREALAEVSKKLGLFESVRHVCQAVQIPLPGVVVVGEQSAGKSSLLENISGIQFPRAQNTCTRMPCILTMLTDPTVSESYALVSMDSSFGDAQQCAVPDVEGQIKRLTEMHATGEAFISRQALYVRVVRRDGPQLSLIDLPGVTHNAEKMSNIHEVTVDLVKEYIEPEEMVILCVIPAMSDFGNAEVVKLAREYDPDGIRTLGVVTKCDDAANAEASDIVEKVTMARDSDVRLAFGFHCVVNRSQKNIDEGMSREDLWKKEEQVFTRSDRLRRLPLSNWGTLRLMEKVAKIQEARVDECLPKIKESVRQRTVQLRNELRSLPAMVEAEGDQFKLFNSALRAIKDDLQRRVRAEFMSSEASDRDLTIAPKVAAMVQDFRRDLCQRNPDWLGPDMIEEVKDTVATFVQGYTVENLTGPQVFINLIRRIFIEEGLLKDSVNQLVASVAEHLRKVMQHVVGIHAKVHPVLSNRLASKAEDCIDEMTAKARELCESLAAAQAVTSTTNGSYMVKLSKFRRSWFQEATDGLKNIAEALLGTSGAGAKEEASELTPEFVALVKEAQEEPDKLAVLELCASLHVYTGFLIEGFVEHAAKLVKFNLVENLGDMLEETWREELGGSTLHELFPKDDTIARQRQTLQDSMRALQEFKEQLATLKVSMPVTAVHALANRKTMAENLQDRERARKEIQLRTFTWNFTAELEGMAAKKKGAKLMSPTFSKMKVPDMKLEFYPYGHEKSPDDKSALYLLAPAGWSITYRLRAAGEQAEAEREFDGNSWGWNSKFPLVTSFSEQEVSVELLKAVPSPSS</sequence>
<keyword evidence="2" id="KW-0342">GTP-binding</keyword>
<dbReference type="InterPro" id="IPR045063">
    <property type="entry name" value="Dynamin_N"/>
</dbReference>
<dbReference type="EMBL" id="CAJNDS010000846">
    <property type="protein sequence ID" value="CAE7237260.1"/>
    <property type="molecule type" value="Genomic_DNA"/>
</dbReference>
<proteinExistence type="predicted"/>
<evidence type="ECO:0000259" key="4">
    <source>
        <dbReference type="PROSITE" id="PS51718"/>
    </source>
</evidence>
<evidence type="ECO:0000256" key="3">
    <source>
        <dbReference type="SAM" id="Coils"/>
    </source>
</evidence>
<dbReference type="OrthoDB" id="5061070at2759"/>
<dbReference type="AlphaFoldDB" id="A0A812KZ97"/>
<dbReference type="Gene3D" id="3.40.50.300">
    <property type="entry name" value="P-loop containing nucleotide triphosphate hydrolases"/>
    <property type="match status" value="1"/>
</dbReference>
<dbReference type="GO" id="GO:0005525">
    <property type="term" value="F:GTP binding"/>
    <property type="evidence" value="ECO:0007669"/>
    <property type="project" value="InterPro"/>
</dbReference>
<comment type="caution">
    <text evidence="5">The sequence shown here is derived from an EMBL/GenBank/DDBJ whole genome shotgun (WGS) entry which is preliminary data.</text>
</comment>
<dbReference type="Pfam" id="PF25342">
    <property type="entry name" value="GT_PLOD"/>
    <property type="match status" value="1"/>
</dbReference>
<dbReference type="GO" id="GO:0008017">
    <property type="term" value="F:microtubule binding"/>
    <property type="evidence" value="ECO:0007669"/>
    <property type="project" value="TreeGrafter"/>
</dbReference>
<dbReference type="GO" id="GO:0016020">
    <property type="term" value="C:membrane"/>
    <property type="evidence" value="ECO:0007669"/>
    <property type="project" value="TreeGrafter"/>
</dbReference>
<dbReference type="PROSITE" id="PS51718">
    <property type="entry name" value="G_DYNAMIN_2"/>
    <property type="match status" value="1"/>
</dbReference>
<dbReference type="PANTHER" id="PTHR11566">
    <property type="entry name" value="DYNAMIN"/>
    <property type="match status" value="1"/>
</dbReference>
<dbReference type="Pfam" id="PF01031">
    <property type="entry name" value="Dynamin_M"/>
    <property type="match status" value="1"/>
</dbReference>
<accession>A0A812KZ97</accession>
<gene>
    <name evidence="5" type="primary">DRP4C</name>
    <name evidence="5" type="ORF">SNAT2548_LOCUS10300</name>
</gene>
<dbReference type="SUPFAM" id="SSF52540">
    <property type="entry name" value="P-loop containing nucleoside triphosphate hydrolases"/>
    <property type="match status" value="1"/>
</dbReference>
<name>A0A812KZ97_9DINO</name>
<dbReference type="SMART" id="SM00053">
    <property type="entry name" value="DYNc"/>
    <property type="match status" value="1"/>
</dbReference>
<dbReference type="InterPro" id="IPR030381">
    <property type="entry name" value="G_DYNAMIN_dom"/>
</dbReference>
<dbReference type="InterPro" id="IPR001401">
    <property type="entry name" value="Dynamin_GTPase"/>
</dbReference>
<dbReference type="Pfam" id="PF00350">
    <property type="entry name" value="Dynamin_N"/>
    <property type="match status" value="1"/>
</dbReference>
<dbReference type="GO" id="GO:0005737">
    <property type="term" value="C:cytoplasm"/>
    <property type="evidence" value="ECO:0007669"/>
    <property type="project" value="TreeGrafter"/>
</dbReference>
<reference evidence="5" key="1">
    <citation type="submission" date="2021-02" db="EMBL/GenBank/DDBJ databases">
        <authorList>
            <person name="Dougan E. K."/>
            <person name="Rhodes N."/>
            <person name="Thang M."/>
            <person name="Chan C."/>
        </authorList>
    </citation>
    <scope>NUCLEOTIDE SEQUENCE</scope>
</reference>
<dbReference type="InterPro" id="IPR027417">
    <property type="entry name" value="P-loop_NTPase"/>
</dbReference>
<keyword evidence="1" id="KW-0547">Nucleotide-binding</keyword>
<dbReference type="PANTHER" id="PTHR11566:SF173">
    <property type="entry name" value="DYNAMIN-RELATED PROTEIN 4C"/>
    <property type="match status" value="1"/>
</dbReference>
<dbReference type="Gene3D" id="1.20.120.1240">
    <property type="entry name" value="Dynamin, middle domain"/>
    <property type="match status" value="1"/>
</dbReference>
<evidence type="ECO:0000256" key="2">
    <source>
        <dbReference type="ARBA" id="ARBA00023134"/>
    </source>
</evidence>
<dbReference type="InterPro" id="IPR057589">
    <property type="entry name" value="GT_PLOD"/>
</dbReference>
<protein>
    <submittedName>
        <fullName evidence="5">DRP4C protein</fullName>
    </submittedName>
</protein>
<dbReference type="InterPro" id="IPR022812">
    <property type="entry name" value="Dynamin"/>
</dbReference>
<dbReference type="CDD" id="cd22997">
    <property type="entry name" value="GT_LH"/>
    <property type="match status" value="1"/>
</dbReference>
<keyword evidence="3" id="KW-0175">Coiled coil</keyword>
<feature type="domain" description="Dynamin-type G" evidence="4">
    <location>
        <begin position="362"/>
        <end position="637"/>
    </location>
</feature>
<dbReference type="PRINTS" id="PR00195">
    <property type="entry name" value="DYNAMIN"/>
</dbReference>
<dbReference type="GO" id="GO:0005874">
    <property type="term" value="C:microtubule"/>
    <property type="evidence" value="ECO:0007669"/>
    <property type="project" value="TreeGrafter"/>
</dbReference>
<dbReference type="CDD" id="cd08771">
    <property type="entry name" value="DLP_1"/>
    <property type="match status" value="1"/>
</dbReference>
<dbReference type="GO" id="GO:0003924">
    <property type="term" value="F:GTPase activity"/>
    <property type="evidence" value="ECO:0007669"/>
    <property type="project" value="InterPro"/>
</dbReference>
<dbReference type="Proteomes" id="UP000604046">
    <property type="component" value="Unassembled WGS sequence"/>
</dbReference>
<feature type="coiled-coil region" evidence="3">
    <location>
        <begin position="964"/>
        <end position="991"/>
    </location>
</feature>
<dbReference type="InterPro" id="IPR000375">
    <property type="entry name" value="Dynamin_stalk"/>
</dbReference>